<dbReference type="GO" id="GO:0009306">
    <property type="term" value="P:protein secretion"/>
    <property type="evidence" value="ECO:0007669"/>
    <property type="project" value="InterPro"/>
</dbReference>
<evidence type="ECO:0000256" key="1">
    <source>
        <dbReference type="RuleBase" id="RU004003"/>
    </source>
</evidence>
<dbReference type="InterPro" id="IPR001775">
    <property type="entry name" value="GspD/PilQ"/>
</dbReference>
<dbReference type="Pfam" id="PF00263">
    <property type="entry name" value="Secretin"/>
    <property type="match status" value="1"/>
</dbReference>
<gene>
    <name evidence="3" type="ORF">ENH14_02480</name>
</gene>
<name>A0A7V0LUC1_UNCW3</name>
<dbReference type="GO" id="GO:0015627">
    <property type="term" value="C:type II protein secretion system complex"/>
    <property type="evidence" value="ECO:0007669"/>
    <property type="project" value="TreeGrafter"/>
</dbReference>
<comment type="caution">
    <text evidence="3">The sequence shown here is derived from an EMBL/GenBank/DDBJ whole genome shotgun (WGS) entry which is preliminary data.</text>
</comment>
<protein>
    <recommendedName>
        <fullName evidence="2">Type II/III secretion system secretin-like domain-containing protein</fullName>
    </recommendedName>
</protein>
<proteinExistence type="inferred from homology"/>
<organism evidence="3">
    <name type="scientific">candidate division WOR-3 bacterium</name>
    <dbReference type="NCBI Taxonomy" id="2052148"/>
    <lineage>
        <taxon>Bacteria</taxon>
        <taxon>Bacteria division WOR-3</taxon>
    </lineage>
</organism>
<comment type="similarity">
    <text evidence="1">Belongs to the bacterial secretin family.</text>
</comment>
<dbReference type="InterPro" id="IPR004846">
    <property type="entry name" value="T2SS/T3SS_dom"/>
</dbReference>
<dbReference type="PANTHER" id="PTHR30332:SF17">
    <property type="entry name" value="TYPE IV PILIATION SYSTEM PROTEIN DR_0774-RELATED"/>
    <property type="match status" value="1"/>
</dbReference>
<accession>A0A7V0LUC1</accession>
<dbReference type="EMBL" id="DRDR01000105">
    <property type="protein sequence ID" value="HDL60302.1"/>
    <property type="molecule type" value="Genomic_DNA"/>
</dbReference>
<evidence type="ECO:0000259" key="2">
    <source>
        <dbReference type="Pfam" id="PF00263"/>
    </source>
</evidence>
<dbReference type="InterPro" id="IPR004845">
    <property type="entry name" value="T2SS_GspD_CS"/>
</dbReference>
<dbReference type="PANTHER" id="PTHR30332">
    <property type="entry name" value="PROBABLE GENERAL SECRETION PATHWAY PROTEIN D"/>
    <property type="match status" value="1"/>
</dbReference>
<sequence length="469" mass="52475">MKRFFIILSLILFSIQCAHRKTIKTPEKTPEQMIQEREPEIPEVKLEPEVEKIPLEMKITLTARNITLGSLLNLISMETGYNTLYDPGIDTSKTISVDFHDVCLKDALDKITDQLGLVYKIHKNILEIKAYDTWTFELESVPTSSKPTISVGGNVIPEAEGLFGSYMIKTQASGGESDFYKELEENIKSLLTKGGQYSLNANTGILMVSDSAKALRRIKNFVEKIKNAKKRQVHVEVKIIEVTLDKSRQHGIDWSFIDHFTVNNERYSLNLSQRLSLSQFVFDVSLTGTRFNALLNFLATQGKIHILSKPSLRLVNGETALLTVGRVLAYWELTAQAGGVEAGTPVVYPVKRSVLKGVLLGLTPVITGDSTITLEIIPIISDINKWEQYEWNNQQLIAPDVDIKEAQTTLRIKSGETVIIGGLITQKEIINERKIPLLGDIPVLGNLFKTTEKTLEKSELVILITPTLL</sequence>
<dbReference type="Proteomes" id="UP000886381">
    <property type="component" value="Unassembled WGS sequence"/>
</dbReference>
<feature type="domain" description="Type II/III secretion system secretin-like" evidence="2">
    <location>
        <begin position="298"/>
        <end position="468"/>
    </location>
</feature>
<dbReference type="AlphaFoldDB" id="A0A7V0LUC1"/>
<reference evidence="3" key="1">
    <citation type="journal article" date="2020" name="mSystems">
        <title>Genome- and Community-Level Interaction Insights into Carbon Utilization and Element Cycling Functions of Hydrothermarchaeota in Hydrothermal Sediment.</title>
        <authorList>
            <person name="Zhou Z."/>
            <person name="Liu Y."/>
            <person name="Xu W."/>
            <person name="Pan J."/>
            <person name="Luo Z.H."/>
            <person name="Li M."/>
        </authorList>
    </citation>
    <scope>NUCLEOTIDE SEQUENCE [LARGE SCALE GENOMIC DNA]</scope>
    <source>
        <strain evidence="3">HyVt-28</strain>
    </source>
</reference>
<evidence type="ECO:0000313" key="3">
    <source>
        <dbReference type="EMBL" id="HDL60302.1"/>
    </source>
</evidence>
<dbReference type="PROSITE" id="PS00875">
    <property type="entry name" value="T2SP_D"/>
    <property type="match status" value="1"/>
</dbReference>
<dbReference type="InterPro" id="IPR050810">
    <property type="entry name" value="Bact_Secretion_Sys_Channel"/>
</dbReference>
<dbReference type="PRINTS" id="PR00811">
    <property type="entry name" value="BCTERIALGSPD"/>
</dbReference>